<organism evidence="5 6">
    <name type="scientific">Linnemannia schmuckeri</name>
    <dbReference type="NCBI Taxonomy" id="64567"/>
    <lineage>
        <taxon>Eukaryota</taxon>
        <taxon>Fungi</taxon>
        <taxon>Fungi incertae sedis</taxon>
        <taxon>Mucoromycota</taxon>
        <taxon>Mortierellomycotina</taxon>
        <taxon>Mortierellomycetes</taxon>
        <taxon>Mortierellales</taxon>
        <taxon>Mortierellaceae</taxon>
        <taxon>Linnemannia</taxon>
    </lineage>
</organism>
<keyword evidence="3" id="KW-0687">Ribonucleoprotein</keyword>
<comment type="similarity">
    <text evidence="1">Belongs to the eukaryotic ribosomal protein P1/P2 family.</text>
</comment>
<dbReference type="GO" id="GO:0003735">
    <property type="term" value="F:structural constituent of ribosome"/>
    <property type="evidence" value="ECO:0007669"/>
    <property type="project" value="InterPro"/>
</dbReference>
<dbReference type="EMBL" id="JAAAUQ010000602">
    <property type="protein sequence ID" value="KAF9148873.1"/>
    <property type="molecule type" value="Genomic_DNA"/>
</dbReference>
<evidence type="ECO:0000256" key="3">
    <source>
        <dbReference type="ARBA" id="ARBA00023274"/>
    </source>
</evidence>
<dbReference type="InterPro" id="IPR027534">
    <property type="entry name" value="Ribosomal_P1/P2"/>
</dbReference>
<dbReference type="GO" id="GO:0002181">
    <property type="term" value="P:cytoplasmic translation"/>
    <property type="evidence" value="ECO:0007669"/>
    <property type="project" value="TreeGrafter"/>
</dbReference>
<feature type="region of interest" description="Disordered" evidence="4">
    <location>
        <begin position="66"/>
        <end position="102"/>
    </location>
</feature>
<keyword evidence="2" id="KW-0689">Ribosomal protein</keyword>
<accession>A0A9P5RY35</accession>
<evidence type="ECO:0000256" key="1">
    <source>
        <dbReference type="ARBA" id="ARBA00005436"/>
    </source>
</evidence>
<comment type="caution">
    <text evidence="5">The sequence shown here is derived from an EMBL/GenBank/DDBJ whole genome shotgun (WGS) entry which is preliminary data.</text>
</comment>
<dbReference type="GO" id="GO:0022625">
    <property type="term" value="C:cytosolic large ribosomal subunit"/>
    <property type="evidence" value="ECO:0007669"/>
    <property type="project" value="TreeGrafter"/>
</dbReference>
<feature type="compositionally biased region" description="Basic and acidic residues" evidence="4">
    <location>
        <begin position="82"/>
        <end position="93"/>
    </location>
</feature>
<reference evidence="5" key="1">
    <citation type="journal article" date="2020" name="Fungal Divers.">
        <title>Resolving the Mortierellaceae phylogeny through synthesis of multi-gene phylogenetics and phylogenomics.</title>
        <authorList>
            <person name="Vandepol N."/>
            <person name="Liber J."/>
            <person name="Desiro A."/>
            <person name="Na H."/>
            <person name="Kennedy M."/>
            <person name="Barry K."/>
            <person name="Grigoriev I.V."/>
            <person name="Miller A.N."/>
            <person name="O'Donnell K."/>
            <person name="Stajich J.E."/>
            <person name="Bonito G."/>
        </authorList>
    </citation>
    <scope>NUCLEOTIDE SEQUENCE</scope>
    <source>
        <strain evidence="5">NRRL 6426</strain>
    </source>
</reference>
<evidence type="ECO:0000256" key="2">
    <source>
        <dbReference type="ARBA" id="ARBA00022980"/>
    </source>
</evidence>
<protein>
    <recommendedName>
        <fullName evidence="7">60S acidic ribosomal protein P1</fullName>
    </recommendedName>
</protein>
<keyword evidence="6" id="KW-1185">Reference proteome</keyword>
<feature type="compositionally biased region" description="Low complexity" evidence="4">
    <location>
        <begin position="66"/>
        <end position="81"/>
    </location>
</feature>
<dbReference type="FunFam" id="1.10.10.1410:FF:000001">
    <property type="entry name" value="60S acidic ribosomal protein P1"/>
    <property type="match status" value="1"/>
</dbReference>
<dbReference type="InterPro" id="IPR038716">
    <property type="entry name" value="P1/P2_N_sf"/>
</dbReference>
<dbReference type="Proteomes" id="UP000748756">
    <property type="component" value="Unassembled WGS sequence"/>
</dbReference>
<dbReference type="GO" id="GO:0043021">
    <property type="term" value="F:ribonucleoprotein complex binding"/>
    <property type="evidence" value="ECO:0007669"/>
    <property type="project" value="TreeGrafter"/>
</dbReference>
<proteinExistence type="inferred from homology"/>
<gene>
    <name evidence="5" type="ORF">BG015_009390</name>
</gene>
<dbReference type="AlphaFoldDB" id="A0A9P5RY35"/>
<dbReference type="Pfam" id="PF00428">
    <property type="entry name" value="Ribosomal_60s"/>
    <property type="match status" value="1"/>
</dbReference>
<dbReference type="OrthoDB" id="2194681at2759"/>
<name>A0A9P5RY35_9FUNG</name>
<evidence type="ECO:0008006" key="7">
    <source>
        <dbReference type="Google" id="ProtNLM"/>
    </source>
</evidence>
<evidence type="ECO:0000256" key="4">
    <source>
        <dbReference type="SAM" id="MobiDB-lite"/>
    </source>
</evidence>
<dbReference type="PRINTS" id="PR00456">
    <property type="entry name" value="RIBOSOMALP2"/>
</dbReference>
<dbReference type="PANTHER" id="PTHR45696:SF10">
    <property type="entry name" value="LARGE RIBOSOMAL SUBUNIT PROTEIN P1"/>
    <property type="match status" value="1"/>
</dbReference>
<dbReference type="Gene3D" id="1.10.10.1410">
    <property type="match status" value="1"/>
</dbReference>
<sequence length="114" mass="11652">MSAELATSYAALILTDDHVEITSDKLQTLLKAANVEVESIWTSLFAKALEGKDVAAMLSNVGAAGSAPAAGAAAPAGGAAAAEEKAEEKKEEAKEESDDDMGFGTFLVAFSSQE</sequence>
<dbReference type="HAMAP" id="MF_01478">
    <property type="entry name" value="Ribosomal_L12_arch"/>
    <property type="match status" value="1"/>
</dbReference>
<dbReference type="GO" id="GO:0030295">
    <property type="term" value="F:protein kinase activator activity"/>
    <property type="evidence" value="ECO:0007669"/>
    <property type="project" value="TreeGrafter"/>
</dbReference>
<dbReference type="PANTHER" id="PTHR45696">
    <property type="entry name" value="60S ACIDIC RIBOSOMAL PROTEIN P1"/>
    <property type="match status" value="1"/>
</dbReference>
<dbReference type="GO" id="GO:0006414">
    <property type="term" value="P:translational elongation"/>
    <property type="evidence" value="ECO:0007669"/>
    <property type="project" value="InterPro"/>
</dbReference>
<evidence type="ECO:0000313" key="5">
    <source>
        <dbReference type="EMBL" id="KAF9148873.1"/>
    </source>
</evidence>
<dbReference type="CDD" id="cd05831">
    <property type="entry name" value="Ribosomal_P1"/>
    <property type="match status" value="1"/>
</dbReference>
<dbReference type="InterPro" id="IPR001859">
    <property type="entry name" value="Ribosomal_P1/P2_euk"/>
</dbReference>
<evidence type="ECO:0000313" key="6">
    <source>
        <dbReference type="Proteomes" id="UP000748756"/>
    </source>
</evidence>